<dbReference type="Pfam" id="PF12937">
    <property type="entry name" value="F-box-like"/>
    <property type="match status" value="1"/>
</dbReference>
<organism evidence="2">
    <name type="scientific">Ganoderma boninense</name>
    <dbReference type="NCBI Taxonomy" id="34458"/>
    <lineage>
        <taxon>Eukaryota</taxon>
        <taxon>Fungi</taxon>
        <taxon>Dikarya</taxon>
        <taxon>Basidiomycota</taxon>
        <taxon>Agaricomycotina</taxon>
        <taxon>Agaricomycetes</taxon>
        <taxon>Polyporales</taxon>
        <taxon>Polyporaceae</taxon>
        <taxon>Ganoderma</taxon>
    </lineage>
</organism>
<evidence type="ECO:0000259" key="1">
    <source>
        <dbReference type="Pfam" id="PF12937"/>
    </source>
</evidence>
<dbReference type="CDD" id="cd09917">
    <property type="entry name" value="F-box_SF"/>
    <property type="match status" value="1"/>
</dbReference>
<evidence type="ECO:0000313" key="2">
    <source>
        <dbReference type="EMBL" id="VWO96377.1"/>
    </source>
</evidence>
<dbReference type="SUPFAM" id="SSF81383">
    <property type="entry name" value="F-box domain"/>
    <property type="match status" value="1"/>
</dbReference>
<proteinExistence type="predicted"/>
<gene>
    <name evidence="2" type="primary">I1RPF6</name>
</gene>
<accession>A0A5K1JWK0</accession>
<name>A0A5K1JWK0_9APHY</name>
<dbReference type="InterPro" id="IPR036047">
    <property type="entry name" value="F-box-like_dom_sf"/>
</dbReference>
<sequence length="285" mass="32133">MKDPVELFEPPAVSLPVDFFVHVLEVCDIKTLLRCARTCKSLRAAVASELRTRRVALFRLFFLDRTRRFNGLLQFYQAIVSGSTALAFFAWPSSWQPGDLDIYVGDDKYDLFVLDLERQFPVILEFDMPHRPRGLYAGIKGVRRYLTSSGRRLDVIRSGSPNPASPLLFFWTSLVVNFITPHGAVCCYPNLTMSEGALVDNIIPSEKVVSAQAKYESRGFTFTVNGTWRPSPLSLFKGGQILVNGDILVVDFDTIWRSDHRYLPIHRVPTGWVLKAPSLATPSAF</sequence>
<dbReference type="InterPro" id="IPR001810">
    <property type="entry name" value="F-box_dom"/>
</dbReference>
<dbReference type="AlphaFoldDB" id="A0A5K1JWK0"/>
<reference evidence="2" key="1">
    <citation type="submission" date="2019-10" db="EMBL/GenBank/DDBJ databases">
        <authorList>
            <person name="Nor Muhammad N."/>
        </authorList>
    </citation>
    <scope>NUCLEOTIDE SEQUENCE</scope>
</reference>
<feature type="domain" description="F-box" evidence="1">
    <location>
        <begin position="14"/>
        <end position="49"/>
    </location>
</feature>
<protein>
    <recommendedName>
        <fullName evidence="1">F-box domain-containing protein</fullName>
    </recommendedName>
</protein>
<dbReference type="EMBL" id="LR725587">
    <property type="protein sequence ID" value="VWO96377.1"/>
    <property type="molecule type" value="Genomic_DNA"/>
</dbReference>